<dbReference type="HOGENOM" id="CLU_252713_0_0_1"/>
<accession>A0A0A1SLK7</accession>
<protein>
    <submittedName>
        <fullName evidence="2">Uncharacterized protein</fullName>
    </submittedName>
</protein>
<feature type="compositionally biased region" description="Polar residues" evidence="1">
    <location>
        <begin position="1189"/>
        <end position="1199"/>
    </location>
</feature>
<feature type="compositionally biased region" description="Basic residues" evidence="1">
    <location>
        <begin position="899"/>
        <end position="915"/>
    </location>
</feature>
<feature type="compositionally biased region" description="Low complexity" evidence="1">
    <location>
        <begin position="330"/>
        <end position="346"/>
    </location>
</feature>
<sequence>MLHAEPLQQIPQSYPHDPHALSFGSPNMSSTTVKTATGTAAAPVKKTATAASTTTTTAKKTTAMASATTGPAKPKPSMTQIDHLQSLLISHGFACPHFPKLNAATSSFPSCLAFFDTQDKRKIVYFETNKLCSSCCSKVAPRGFNVWIHPNTHPLAWRGKPEPLPKPMPANAAAPQANTNRPVQKTIEWQLVQAGTTLPAHSASSLATNATPRTATTKRTNWGLFKLPTTVRIPADTATQGAFSWLRRDKRPFFIEQLNATKLPTPWSESVARRDVKTAKEHGRTDMPAPATRNVESRSSQSTTEAPRIPSPAVSTSSSFMVNYTLSSQATNNTNASTTSTATSYTAPPPYKPAPAWDGVSSHNSTPTSTPGPTRAPSQASLAQGIQHQSSMGSIRRRPVPSRAASMPVTDSGPAPSTNSTTANIAAAGSISNTVEPATVTSGPPPGRALKHTLSATLSGPFSFGFDGFGLGEEVLPLDRHNSLPETLADKPRSLSGKESRGSLLQQNRHMASSSIHTIAELSSSPSTASAPSHFSSKQSAPIAAYAMVPPIPLGSPESFARSTNNGGIASPIAGPDKLVFQKFFRSGPIMGDNQWHSVLASAAATTAAVTTTTTATHPSQAIAPMASSSSLSSRFSGSTVAPSPNPGPMAGSATAYNAASPRSFANRMPSYSSFSTHPSSASQASGPTPSTVTAWSPPQSQQPISQQSTVPQKTAKSMPPPAASTHAAYPGQQSSFTQRAMAESKPLPNKSQYTHAAQSSYSGSSGITSQKTVAGIAPKPQQYTATTPAPNPSPASQTKPQSSNKKPVPKQHGDHHTITGKPDSAKASHHKHAAHPPQPSKKKAASSKTTQPTPSSKPEPKLGSKPKPQPESKPKPKPKPASKSATNPVSKTSSHAQKEKHHNPHSAAKKKSTHGNKAAHDQSHHQKGHQHHVQPKGASESHHQENIVQHYQVNTYNTYTNTNVTNNDWGSTAECPSDFDDALHYAGRKAFLSADGDDFDPEGTDDGSGMSVNHDPSDDPDAFGSQGETGDWQSGDDDNDQDVEQPLDDEDNDDQTRWQPPDDDDDDFAQDPSREIDMGDDGDVQDPSRGSEADDDDEVRDPSHGFNDFDDGFNHTSSTDVYNDNDDDFAAADQSYSNQWGGTSSFDENQIDHHTSDMYAEQEEYQQGQEYQSSQQMQGGGSYDDYQAAQNDYGQDNEYNGDGYGPGYNHDDAASQASYDGFGNNTQQDHDNGQEDYDNDQQDYENSHQGYDNSHDGYNNGHEDYNNGHEDYNNGHEDYNNGHEDYNNGHEDYNPGNDQDPDYYNGGYDPDQDINHNNDDEGFENNQGGSYNDAFNNGGYSNDQYYDHNQGGYDNQYHDYPGDEDGNQNGYNGDEDDNHNGYQGDEYDNQDNYPAGEEVDGDDGDNGDGDGGDGDDGDDGGDGDDY</sequence>
<feature type="region of interest" description="Disordered" evidence="1">
    <location>
        <begin position="1"/>
        <end position="78"/>
    </location>
</feature>
<feature type="compositionally biased region" description="Acidic residues" evidence="1">
    <location>
        <begin position="1035"/>
        <end position="1054"/>
    </location>
</feature>
<feature type="region of interest" description="Disordered" evidence="1">
    <location>
        <begin position="330"/>
        <end position="422"/>
    </location>
</feature>
<feature type="compositionally biased region" description="Low complexity" evidence="1">
    <location>
        <begin position="1166"/>
        <end position="1188"/>
    </location>
</feature>
<feature type="compositionally biased region" description="Polar residues" evidence="1">
    <location>
        <begin position="750"/>
        <end position="759"/>
    </location>
</feature>
<gene>
    <name evidence="2" type="ORF">VHEMI01293</name>
</gene>
<feature type="region of interest" description="Disordered" evidence="1">
    <location>
        <begin position="266"/>
        <end position="317"/>
    </location>
</feature>
<feature type="compositionally biased region" description="Polar residues" evidence="1">
    <location>
        <begin position="361"/>
        <end position="393"/>
    </location>
</feature>
<feature type="compositionally biased region" description="Polar residues" evidence="1">
    <location>
        <begin position="886"/>
        <end position="896"/>
    </location>
</feature>
<dbReference type="EMBL" id="CDHN01000001">
    <property type="protein sequence ID" value="CEJ81148.1"/>
    <property type="molecule type" value="Genomic_DNA"/>
</dbReference>
<feature type="compositionally biased region" description="Low complexity" evidence="1">
    <location>
        <begin position="847"/>
        <end position="857"/>
    </location>
</feature>
<feature type="compositionally biased region" description="Basic and acidic residues" evidence="1">
    <location>
        <begin position="1262"/>
        <end position="1294"/>
    </location>
</feature>
<feature type="compositionally biased region" description="Low complexity" evidence="1">
    <location>
        <begin position="29"/>
        <end position="69"/>
    </location>
</feature>
<feature type="compositionally biased region" description="Low complexity" evidence="1">
    <location>
        <begin position="628"/>
        <end position="639"/>
    </location>
</feature>
<proteinExistence type="predicted"/>
<feature type="compositionally biased region" description="Basic residues" evidence="1">
    <location>
        <begin position="926"/>
        <end position="935"/>
    </location>
</feature>
<feature type="region of interest" description="Disordered" evidence="1">
    <location>
        <begin position="994"/>
        <end position="1427"/>
    </location>
</feature>
<reference evidence="2 3" key="1">
    <citation type="journal article" date="2015" name="Genome Announc.">
        <title>Draft Genome Sequence and Gene Annotation of the Entomopathogenic Fungus Verticillium hemipterigenum.</title>
        <authorList>
            <person name="Horn F."/>
            <person name="Habel A."/>
            <person name="Scharf D.H."/>
            <person name="Dworschak J."/>
            <person name="Brakhage A.A."/>
            <person name="Guthke R."/>
            <person name="Hertweck C."/>
            <person name="Linde J."/>
        </authorList>
    </citation>
    <scope>NUCLEOTIDE SEQUENCE [LARGE SCALE GENOMIC DNA]</scope>
</reference>
<dbReference type="OrthoDB" id="5357217at2759"/>
<feature type="compositionally biased region" description="Low complexity" evidence="1">
    <location>
        <begin position="760"/>
        <end position="770"/>
    </location>
</feature>
<feature type="compositionally biased region" description="Acidic residues" evidence="1">
    <location>
        <begin position="996"/>
        <end position="1006"/>
    </location>
</feature>
<feature type="compositionally biased region" description="Low complexity" evidence="1">
    <location>
        <begin position="697"/>
        <end position="713"/>
    </location>
</feature>
<organism evidence="2 3">
    <name type="scientific">[Torrubiella] hemipterigena</name>
    <dbReference type="NCBI Taxonomy" id="1531966"/>
    <lineage>
        <taxon>Eukaryota</taxon>
        <taxon>Fungi</taxon>
        <taxon>Dikarya</taxon>
        <taxon>Ascomycota</taxon>
        <taxon>Pezizomycotina</taxon>
        <taxon>Sordariomycetes</taxon>
        <taxon>Hypocreomycetidae</taxon>
        <taxon>Hypocreales</taxon>
        <taxon>Clavicipitaceae</taxon>
        <taxon>Clavicipitaceae incertae sedis</taxon>
        <taxon>'Torrubiella' clade</taxon>
    </lineage>
</organism>
<feature type="compositionally biased region" description="Low complexity" evidence="1">
    <location>
        <begin position="671"/>
        <end position="686"/>
    </location>
</feature>
<feature type="compositionally biased region" description="Polar residues" evidence="1">
    <location>
        <begin position="1325"/>
        <end position="1345"/>
    </location>
</feature>
<evidence type="ECO:0000313" key="3">
    <source>
        <dbReference type="Proteomes" id="UP000039046"/>
    </source>
</evidence>
<dbReference type="STRING" id="1531966.A0A0A1SLK7"/>
<feature type="compositionally biased region" description="Basic and acidic residues" evidence="1">
    <location>
        <begin position="859"/>
        <end position="875"/>
    </location>
</feature>
<feature type="compositionally biased region" description="Polar residues" evidence="1">
    <location>
        <begin position="1216"/>
        <end position="1228"/>
    </location>
</feature>
<feature type="compositionally biased region" description="Polar residues" evidence="1">
    <location>
        <begin position="1135"/>
        <end position="1149"/>
    </location>
</feature>
<keyword evidence="3" id="KW-1185">Reference proteome</keyword>
<feature type="compositionally biased region" description="Low complexity" evidence="1">
    <location>
        <begin position="1297"/>
        <end position="1310"/>
    </location>
</feature>
<feature type="compositionally biased region" description="Acidic residues" evidence="1">
    <location>
        <begin position="1235"/>
        <end position="1244"/>
    </location>
</feature>
<feature type="compositionally biased region" description="Basic and acidic residues" evidence="1">
    <location>
        <begin position="271"/>
        <end position="285"/>
    </location>
</feature>
<feature type="compositionally biased region" description="Basic residues" evidence="1">
    <location>
        <begin position="828"/>
        <end position="846"/>
    </location>
</feature>
<feature type="compositionally biased region" description="Low complexity" evidence="1">
    <location>
        <begin position="785"/>
        <end position="799"/>
    </location>
</feature>
<evidence type="ECO:0000313" key="2">
    <source>
        <dbReference type="EMBL" id="CEJ81148.1"/>
    </source>
</evidence>
<evidence type="ECO:0000256" key="1">
    <source>
        <dbReference type="SAM" id="MobiDB-lite"/>
    </source>
</evidence>
<dbReference type="Proteomes" id="UP000039046">
    <property type="component" value="Unassembled WGS sequence"/>
</dbReference>
<feature type="region of interest" description="Disordered" evidence="1">
    <location>
        <begin position="670"/>
        <end position="953"/>
    </location>
</feature>
<name>A0A0A1SLK7_9HYPO</name>
<feature type="region of interest" description="Disordered" evidence="1">
    <location>
        <begin position="616"/>
        <end position="655"/>
    </location>
</feature>
<feature type="compositionally biased region" description="Acidic residues" evidence="1">
    <location>
        <begin position="1398"/>
        <end position="1427"/>
    </location>
</feature>